<dbReference type="STRING" id="93059.P9211_13751"/>
<evidence type="ECO:0000313" key="2">
    <source>
        <dbReference type="Proteomes" id="UP000000788"/>
    </source>
</evidence>
<gene>
    <name evidence="1" type="ordered locus">P9211_13751</name>
</gene>
<dbReference type="PANTHER" id="PTHR42773">
    <property type="entry name" value="METALLO-BETA-LACTAMASE-RELATED"/>
    <property type="match status" value="1"/>
</dbReference>
<name>A9BBU4_PROM4</name>
<dbReference type="InterPro" id="IPR036866">
    <property type="entry name" value="RibonucZ/Hydroxyglut_hydro"/>
</dbReference>
<dbReference type="EMBL" id="CP000878">
    <property type="protein sequence ID" value="ABX09306.1"/>
    <property type="molecule type" value="Genomic_DNA"/>
</dbReference>
<accession>A9BBU4</accession>
<dbReference type="PANTHER" id="PTHR42773:SF3">
    <property type="entry name" value="SLR0630 PROTEIN"/>
    <property type="match status" value="1"/>
</dbReference>
<dbReference type="HOGENOM" id="CLU_107996_0_0_3"/>
<keyword evidence="2" id="KW-1185">Reference proteome</keyword>
<evidence type="ECO:0008006" key="3">
    <source>
        <dbReference type="Google" id="ProtNLM"/>
    </source>
</evidence>
<dbReference type="RefSeq" id="WP_012195927.1">
    <property type="nucleotide sequence ID" value="NC_009976.1"/>
</dbReference>
<dbReference type="Gene3D" id="3.60.15.10">
    <property type="entry name" value="Ribonuclease Z/Hydroxyacylglutathione hydrolase-like"/>
    <property type="match status" value="1"/>
</dbReference>
<organism evidence="1 2">
    <name type="scientific">Prochlorococcus marinus (strain MIT 9211)</name>
    <dbReference type="NCBI Taxonomy" id="93059"/>
    <lineage>
        <taxon>Bacteria</taxon>
        <taxon>Bacillati</taxon>
        <taxon>Cyanobacteriota</taxon>
        <taxon>Cyanophyceae</taxon>
        <taxon>Synechococcales</taxon>
        <taxon>Prochlorococcaceae</taxon>
        <taxon>Prochlorococcus</taxon>
    </lineage>
</organism>
<dbReference type="SUPFAM" id="SSF56281">
    <property type="entry name" value="Metallo-hydrolase/oxidoreductase"/>
    <property type="match status" value="1"/>
</dbReference>
<sequence>MQVSEKIWVFHSKNASEGVTSWWLNCDPEPVLIDCPDITTSLLDQLTELANGRKPRILLTNKYSHGKVRQLQQTLGWSVLLQEQEAYLLPGLESLESFSEEFQTPSGLKLLWTPGPTPGSCVVYAPPPSNVLFCGRLLIPASSSELIASRTKKTFHWSIQQRSLVKLRHWLPRESNPLLASGTGFGLLAKQKLLRWDAWK</sequence>
<dbReference type="KEGG" id="pmj:P9211_13751"/>
<reference evidence="1 2" key="1">
    <citation type="journal article" date="2007" name="PLoS Genet.">
        <title>Patterns and implications of gene gain and loss in the evolution of Prochlorococcus.</title>
        <authorList>
            <person name="Kettler G.C."/>
            <person name="Martiny A.C."/>
            <person name="Huang K."/>
            <person name="Zucker J."/>
            <person name="Coleman M.L."/>
            <person name="Rodrigue S."/>
            <person name="Chen F."/>
            <person name="Lapidus A."/>
            <person name="Ferriera S."/>
            <person name="Johnson J."/>
            <person name="Steglich C."/>
            <person name="Church G.M."/>
            <person name="Richardson P."/>
            <person name="Chisholm S.W."/>
        </authorList>
    </citation>
    <scope>NUCLEOTIDE SEQUENCE [LARGE SCALE GENOMIC DNA]</scope>
    <source>
        <strain evidence="2">MIT 9211</strain>
    </source>
</reference>
<proteinExistence type="predicted"/>
<dbReference type="AlphaFoldDB" id="A9BBU4"/>
<evidence type="ECO:0000313" key="1">
    <source>
        <dbReference type="EMBL" id="ABX09306.1"/>
    </source>
</evidence>
<protein>
    <recommendedName>
        <fullName evidence="3">Metallo-beta-lactamase domain-containing protein</fullName>
    </recommendedName>
</protein>
<dbReference type="eggNOG" id="COG0491">
    <property type="taxonomic scope" value="Bacteria"/>
</dbReference>
<dbReference type="Proteomes" id="UP000000788">
    <property type="component" value="Chromosome"/>
</dbReference>
<dbReference type="OrthoDB" id="9802991at2"/>